<dbReference type="Proteomes" id="UP000191024">
    <property type="component" value="Chromosome G"/>
</dbReference>
<dbReference type="InterPro" id="IPR019404">
    <property type="entry name" value="Mediator_Med11"/>
</dbReference>
<comment type="subunit">
    <text evidence="4">Component of the Mediator complex.</text>
</comment>
<dbReference type="Pfam" id="PF10280">
    <property type="entry name" value="Med11"/>
    <property type="match status" value="1"/>
</dbReference>
<comment type="function">
    <text evidence="4">Component of the Mediator complex, a coactivator involved in the regulated transcription of nearly all RNA polymerase II-dependent genes. Mediator functions as a bridge to convey information from gene-specific regulatory proteins to the basal RNA polymerase II transcription machinery. Mediator is recruited to promoters by direct interactions with regulatory proteins and serves as a scaffold for the assembly of a functional pre-initiation complex with RNA polymerase II and the general transcription factors.</text>
</comment>
<name>A0A1G4K8U0_9SACH</name>
<dbReference type="PANTHER" id="PTHR22890">
    <property type="entry name" value="MEDIATOR OF RNA POLYMERASE II TRANSCRIPTION SUBUNIT 11"/>
    <property type="match status" value="1"/>
</dbReference>
<proteinExistence type="inferred from homology"/>
<keyword evidence="4" id="KW-0804">Transcription</keyword>
<dbReference type="OrthoDB" id="5418434at2759"/>
<comment type="similarity">
    <text evidence="2 4">Belongs to the Mediator complex subunit 11 family.</text>
</comment>
<feature type="coiled-coil region" evidence="5">
    <location>
        <begin position="57"/>
        <end position="109"/>
    </location>
</feature>
<evidence type="ECO:0000256" key="1">
    <source>
        <dbReference type="ARBA" id="ARBA00004123"/>
    </source>
</evidence>
<keyword evidence="4" id="KW-0010">Activator</keyword>
<dbReference type="STRING" id="1230905.A0A1G4K8U0"/>
<dbReference type="EMBL" id="LT598469">
    <property type="protein sequence ID" value="SCV00447.1"/>
    <property type="molecule type" value="Genomic_DNA"/>
</dbReference>
<gene>
    <name evidence="4" type="primary">MED11</name>
    <name evidence="6" type="ORF">LAMI_0G05116G</name>
</gene>
<keyword evidence="4" id="KW-0805">Transcription regulation</keyword>
<dbReference type="Gene3D" id="1.10.287.3490">
    <property type="match status" value="1"/>
</dbReference>
<keyword evidence="3 4" id="KW-0539">Nucleus</keyword>
<accession>A0A1G4K8U0</accession>
<keyword evidence="5" id="KW-0175">Coiled coil</keyword>
<protein>
    <recommendedName>
        <fullName evidence="4">Mediator of RNA polymerase II transcription subunit 11</fullName>
    </recommendedName>
    <alternativeName>
        <fullName evidence="4">Mediator complex subunit 11</fullName>
    </alternativeName>
</protein>
<reference evidence="6 7" key="1">
    <citation type="submission" date="2016-03" db="EMBL/GenBank/DDBJ databases">
        <authorList>
            <person name="Devillers H."/>
        </authorList>
    </citation>
    <scope>NUCLEOTIDE SEQUENCE [LARGE SCALE GENOMIC DNA]</scope>
    <source>
        <strain evidence="6">CBS 11717</strain>
    </source>
</reference>
<dbReference type="GO" id="GO:0006357">
    <property type="term" value="P:regulation of transcription by RNA polymerase II"/>
    <property type="evidence" value="ECO:0007669"/>
    <property type="project" value="InterPro"/>
</dbReference>
<evidence type="ECO:0000256" key="2">
    <source>
        <dbReference type="ARBA" id="ARBA00008186"/>
    </source>
</evidence>
<organism evidence="6 7">
    <name type="scientific">Lachancea mirantina</name>
    <dbReference type="NCBI Taxonomy" id="1230905"/>
    <lineage>
        <taxon>Eukaryota</taxon>
        <taxon>Fungi</taxon>
        <taxon>Dikarya</taxon>
        <taxon>Ascomycota</taxon>
        <taxon>Saccharomycotina</taxon>
        <taxon>Saccharomycetes</taxon>
        <taxon>Saccharomycetales</taxon>
        <taxon>Saccharomycetaceae</taxon>
        <taxon>Lachancea</taxon>
    </lineage>
</organism>
<dbReference type="GO" id="GO:0003712">
    <property type="term" value="F:transcription coregulator activity"/>
    <property type="evidence" value="ECO:0007669"/>
    <property type="project" value="InterPro"/>
</dbReference>
<keyword evidence="7" id="KW-1185">Reference proteome</keyword>
<sequence length="113" mass="12913">MPQPEYINERLEALNDIDKELVIILSNASQVIGTLAGLKSGNEAMKPQFESHVKAFYSSLERASVDLRREIKHLDDNIGTRLLPINLDKKATGQDDEKLQEQLELLERELKRQ</sequence>
<dbReference type="GO" id="GO:0016592">
    <property type="term" value="C:mediator complex"/>
    <property type="evidence" value="ECO:0007669"/>
    <property type="project" value="InterPro"/>
</dbReference>
<evidence type="ECO:0000256" key="4">
    <source>
        <dbReference type="RuleBase" id="RU364147"/>
    </source>
</evidence>
<evidence type="ECO:0000256" key="3">
    <source>
        <dbReference type="ARBA" id="ARBA00023242"/>
    </source>
</evidence>
<evidence type="ECO:0000256" key="5">
    <source>
        <dbReference type="SAM" id="Coils"/>
    </source>
</evidence>
<evidence type="ECO:0000313" key="6">
    <source>
        <dbReference type="EMBL" id="SCV00447.1"/>
    </source>
</evidence>
<dbReference type="AlphaFoldDB" id="A0A1G4K8U0"/>
<evidence type="ECO:0000313" key="7">
    <source>
        <dbReference type="Proteomes" id="UP000191024"/>
    </source>
</evidence>
<comment type="subcellular location">
    <subcellularLocation>
        <location evidence="1 4">Nucleus</location>
    </subcellularLocation>
</comment>